<reference evidence="3" key="1">
    <citation type="submission" date="2022-12" db="EMBL/GenBank/DDBJ databases">
        <title>Genome sequence of SJ11.</title>
        <authorList>
            <person name="Woo H."/>
        </authorList>
    </citation>
    <scope>NUCLEOTIDE SEQUENCE</scope>
    <source>
        <strain evidence="3">SJ11</strain>
    </source>
</reference>
<dbReference type="Proteomes" id="UP001144341">
    <property type="component" value="Unassembled WGS sequence"/>
</dbReference>
<organism evidence="3 4">
    <name type="scientific">Pedobacter rhodius</name>
    <dbReference type="NCBI Taxonomy" id="3004098"/>
    <lineage>
        <taxon>Bacteria</taxon>
        <taxon>Pseudomonadati</taxon>
        <taxon>Bacteroidota</taxon>
        <taxon>Sphingobacteriia</taxon>
        <taxon>Sphingobacteriales</taxon>
        <taxon>Sphingobacteriaceae</taxon>
        <taxon>Pedobacter</taxon>
    </lineage>
</organism>
<evidence type="ECO:0000313" key="3">
    <source>
        <dbReference type="EMBL" id="MCZ4223515.1"/>
    </source>
</evidence>
<dbReference type="Pfam" id="PF12508">
    <property type="entry name" value="Transposon_TraM"/>
    <property type="match status" value="1"/>
</dbReference>
<comment type="caution">
    <text evidence="3">The sequence shown here is derived from an EMBL/GenBank/DDBJ whole genome shotgun (WGS) entry which is preliminary data.</text>
</comment>
<proteinExistence type="predicted"/>
<feature type="compositionally biased region" description="Low complexity" evidence="1">
    <location>
        <begin position="119"/>
        <end position="130"/>
    </location>
</feature>
<gene>
    <name evidence="3" type="primary">traM</name>
    <name evidence="3" type="ORF">O0931_09415</name>
</gene>
<feature type="domain" description="Conjugative transposon TraM C-terminal" evidence="2">
    <location>
        <begin position="193"/>
        <end position="337"/>
    </location>
</feature>
<feature type="region of interest" description="Disordered" evidence="1">
    <location>
        <begin position="109"/>
        <end position="132"/>
    </location>
</feature>
<sequence>MERKQRDKRKVLLVIPLLILPFLALAFYAMGGGIGNEPSTSASKGINTSLPNAEFKNVDPSDKLSIYNLIGNDAAENDIAKVADRLGFNPTGEDSQTEQISQKLEALNREISKPSTKATTTSGISQQSTGMKNDVDRLEMLMRSMQSGKTSDPEMEQLNTMLQSIMDIQHPERVREKYINQIVDSPDSLFKAIPAIIVDNQRVVQGATIKLRLLDSVKLNGQMIPKGQLIYGICNIANQRLLLNVKTIRLGNRIVPVDLSVYSLDGIRGIEAPEALLTDAINGGSDDAVRNLQFMTLDQSMGAQIAGAGIETAKNLFSKKVKRIKVKLKANHPILLRNNKLK</sequence>
<dbReference type="InterPro" id="IPR055407">
    <property type="entry name" value="TraM_C"/>
</dbReference>
<evidence type="ECO:0000256" key="1">
    <source>
        <dbReference type="SAM" id="MobiDB-lite"/>
    </source>
</evidence>
<dbReference type="EMBL" id="JAPWGL010000002">
    <property type="protein sequence ID" value="MCZ4223515.1"/>
    <property type="molecule type" value="Genomic_DNA"/>
</dbReference>
<name>A0ABT4KX57_9SPHI</name>
<dbReference type="RefSeq" id="WP_269415306.1">
    <property type="nucleotide sequence ID" value="NZ_JAPWGL010000002.1"/>
</dbReference>
<protein>
    <submittedName>
        <fullName evidence="3">Conjugative transposon protein TraM</fullName>
    </submittedName>
</protein>
<keyword evidence="4" id="KW-1185">Reference proteome</keyword>
<evidence type="ECO:0000313" key="4">
    <source>
        <dbReference type="Proteomes" id="UP001144341"/>
    </source>
</evidence>
<accession>A0ABT4KX57</accession>
<evidence type="ECO:0000259" key="2">
    <source>
        <dbReference type="Pfam" id="PF12508"/>
    </source>
</evidence>